<comment type="caution">
    <text evidence="3">The sequence shown here is derived from an EMBL/GenBank/DDBJ whole genome shotgun (WGS) entry which is preliminary data.</text>
</comment>
<dbReference type="Pfam" id="PF26133">
    <property type="entry name" value="DUF8039"/>
    <property type="match status" value="1"/>
</dbReference>
<feature type="compositionally biased region" description="Pro residues" evidence="1">
    <location>
        <begin position="170"/>
        <end position="188"/>
    </location>
</feature>
<feature type="compositionally biased region" description="Low complexity" evidence="1">
    <location>
        <begin position="28"/>
        <end position="42"/>
    </location>
</feature>
<feature type="domain" description="DUF8039" evidence="2">
    <location>
        <begin position="63"/>
        <end position="155"/>
    </location>
</feature>
<dbReference type="EMBL" id="CM029049">
    <property type="protein sequence ID" value="KAG2572121.1"/>
    <property type="molecule type" value="Genomic_DNA"/>
</dbReference>
<protein>
    <recommendedName>
        <fullName evidence="2">DUF8039 domain-containing protein</fullName>
    </recommendedName>
</protein>
<dbReference type="InterPro" id="IPR058352">
    <property type="entry name" value="DUF8039"/>
</dbReference>
<reference evidence="3" key="1">
    <citation type="submission" date="2020-05" db="EMBL/GenBank/DDBJ databases">
        <title>WGS assembly of Panicum virgatum.</title>
        <authorList>
            <person name="Lovell J.T."/>
            <person name="Jenkins J."/>
            <person name="Shu S."/>
            <person name="Juenger T.E."/>
            <person name="Schmutz J."/>
        </authorList>
    </citation>
    <scope>NUCLEOTIDE SEQUENCE</scope>
    <source>
        <strain evidence="3">AP13</strain>
    </source>
</reference>
<accession>A0A8T0QB80</accession>
<gene>
    <name evidence="3" type="ORF">PVAP13_7KG155020</name>
</gene>
<proteinExistence type="predicted"/>
<dbReference type="PANTHER" id="PTHR33018:SF34">
    <property type="entry name" value="OS02G0472350 PROTEIN"/>
    <property type="match status" value="1"/>
</dbReference>
<evidence type="ECO:0000259" key="2">
    <source>
        <dbReference type="Pfam" id="PF26133"/>
    </source>
</evidence>
<name>A0A8T0QB80_PANVG</name>
<dbReference type="AlphaFoldDB" id="A0A8T0QB80"/>
<sequence length="312" mass="33884">MEARVNEAVQLALSQRGTAGSHPDVVISPSSQRRSSCASTAAPNVQAEKQPQIEPTAVDDQRYPVDDVTMPTPCELHERARNISIHVAYGSALPLNPSTTIHGRLIPPGYTSVTVEQIVGNNEDLELDFVGGDGEKTLGDALHVVVLWRKADIKLTASTTAPVQTDRPSPRPTSPPSPLPPPSPPSPPVQRATSTPTPPAPEKGKKKTTSLPAAGPSKKKQETVERQLTYEKTAEELEEETARYIKEQLKPKVPLPREKVPLELGKKLLANLDNPPKPKSLPSDYDRTLTKAHEVRNLKKKCGKTIPQHGTE</sequence>
<evidence type="ECO:0000313" key="4">
    <source>
        <dbReference type="Proteomes" id="UP000823388"/>
    </source>
</evidence>
<dbReference type="PANTHER" id="PTHR33018">
    <property type="entry name" value="OS10G0338966 PROTEIN-RELATED"/>
    <property type="match status" value="1"/>
</dbReference>
<evidence type="ECO:0000256" key="1">
    <source>
        <dbReference type="SAM" id="MobiDB-lite"/>
    </source>
</evidence>
<feature type="region of interest" description="Disordered" evidence="1">
    <location>
        <begin position="158"/>
        <end position="227"/>
    </location>
</feature>
<dbReference type="Proteomes" id="UP000823388">
    <property type="component" value="Chromosome 7K"/>
</dbReference>
<feature type="region of interest" description="Disordered" evidence="1">
    <location>
        <begin position="13"/>
        <end position="65"/>
    </location>
</feature>
<keyword evidence="4" id="KW-1185">Reference proteome</keyword>
<evidence type="ECO:0000313" key="3">
    <source>
        <dbReference type="EMBL" id="KAG2572121.1"/>
    </source>
</evidence>
<feature type="compositionally biased region" description="Polar residues" evidence="1">
    <location>
        <begin position="158"/>
        <end position="167"/>
    </location>
</feature>
<organism evidence="3 4">
    <name type="scientific">Panicum virgatum</name>
    <name type="common">Blackwell switchgrass</name>
    <dbReference type="NCBI Taxonomy" id="38727"/>
    <lineage>
        <taxon>Eukaryota</taxon>
        <taxon>Viridiplantae</taxon>
        <taxon>Streptophyta</taxon>
        <taxon>Embryophyta</taxon>
        <taxon>Tracheophyta</taxon>
        <taxon>Spermatophyta</taxon>
        <taxon>Magnoliopsida</taxon>
        <taxon>Liliopsida</taxon>
        <taxon>Poales</taxon>
        <taxon>Poaceae</taxon>
        <taxon>PACMAD clade</taxon>
        <taxon>Panicoideae</taxon>
        <taxon>Panicodae</taxon>
        <taxon>Paniceae</taxon>
        <taxon>Panicinae</taxon>
        <taxon>Panicum</taxon>
        <taxon>Panicum sect. Hiantes</taxon>
    </lineage>
</organism>